<dbReference type="Proteomes" id="UP001168575">
    <property type="component" value="Unassembled WGS sequence"/>
</dbReference>
<evidence type="ECO:0000259" key="1">
    <source>
        <dbReference type="PROSITE" id="PS51736"/>
    </source>
</evidence>
<dbReference type="PROSITE" id="PS51736">
    <property type="entry name" value="RECOMBINASES_3"/>
    <property type="match status" value="1"/>
</dbReference>
<dbReference type="EMBL" id="JAUMVS010000023">
    <property type="protein sequence ID" value="MDO4841519.1"/>
    <property type="molecule type" value="Genomic_DNA"/>
</dbReference>
<dbReference type="GO" id="GO:0003677">
    <property type="term" value="F:DNA binding"/>
    <property type="evidence" value="ECO:0007669"/>
    <property type="project" value="InterPro"/>
</dbReference>
<dbReference type="InterPro" id="IPR036162">
    <property type="entry name" value="Resolvase-like_N_sf"/>
</dbReference>
<name>A0AA43RHB6_9ACTN</name>
<dbReference type="SMART" id="SM00857">
    <property type="entry name" value="Resolvase"/>
    <property type="match status" value="1"/>
</dbReference>
<evidence type="ECO:0000313" key="3">
    <source>
        <dbReference type="EMBL" id="MDO4841519.1"/>
    </source>
</evidence>
<dbReference type="InterPro" id="IPR006119">
    <property type="entry name" value="Resolv_N"/>
</dbReference>
<dbReference type="PANTHER" id="PTHR30461:SF23">
    <property type="entry name" value="DNA RECOMBINASE-RELATED"/>
    <property type="match status" value="1"/>
</dbReference>
<dbReference type="Pfam" id="PF13408">
    <property type="entry name" value="Zn_ribbon_recom"/>
    <property type="match status" value="1"/>
</dbReference>
<protein>
    <submittedName>
        <fullName evidence="3">Recombinase family protein</fullName>
    </submittedName>
</protein>
<dbReference type="PANTHER" id="PTHR30461">
    <property type="entry name" value="DNA-INVERTASE FROM LAMBDOID PROPHAGE"/>
    <property type="match status" value="1"/>
</dbReference>
<dbReference type="PROSITE" id="PS51737">
    <property type="entry name" value="RECOMBINASE_DNA_BIND"/>
    <property type="match status" value="1"/>
</dbReference>
<dbReference type="InterPro" id="IPR050639">
    <property type="entry name" value="SSR_resolvase"/>
</dbReference>
<dbReference type="CDD" id="cd00338">
    <property type="entry name" value="Ser_Recombinase"/>
    <property type="match status" value="1"/>
</dbReference>
<dbReference type="Pfam" id="PF07508">
    <property type="entry name" value="Recombinase"/>
    <property type="match status" value="1"/>
</dbReference>
<reference evidence="3" key="1">
    <citation type="submission" date="2023-07" db="EMBL/GenBank/DDBJ databases">
        <title>Between Cages and Wild: Unraveling the Impact of Captivity on Animal Microbiomes and Antimicrobial Resistance.</title>
        <authorList>
            <person name="Schmartz G.P."/>
            <person name="Rehner J."/>
            <person name="Schuff M.J."/>
            <person name="Becker S.L."/>
            <person name="Kravczyk M."/>
            <person name="Gurevich A."/>
            <person name="Francke R."/>
            <person name="Mueller R."/>
            <person name="Keller V."/>
            <person name="Keller A."/>
        </authorList>
    </citation>
    <scope>NUCLEOTIDE SEQUENCE</scope>
    <source>
        <strain evidence="3">S12M_St_49</strain>
    </source>
</reference>
<evidence type="ECO:0000259" key="2">
    <source>
        <dbReference type="PROSITE" id="PS51737"/>
    </source>
</evidence>
<dbReference type="SUPFAM" id="SSF53041">
    <property type="entry name" value="Resolvase-like"/>
    <property type="match status" value="1"/>
</dbReference>
<evidence type="ECO:0000313" key="4">
    <source>
        <dbReference type="Proteomes" id="UP001168575"/>
    </source>
</evidence>
<dbReference type="GO" id="GO:0000150">
    <property type="term" value="F:DNA strand exchange activity"/>
    <property type="evidence" value="ECO:0007669"/>
    <property type="project" value="InterPro"/>
</dbReference>
<proteinExistence type="predicted"/>
<keyword evidence="4" id="KW-1185">Reference proteome</keyword>
<dbReference type="Pfam" id="PF00239">
    <property type="entry name" value="Resolvase"/>
    <property type="match status" value="1"/>
</dbReference>
<dbReference type="Gene3D" id="3.40.50.1390">
    <property type="entry name" value="Resolvase, N-terminal catalytic domain"/>
    <property type="match status" value="1"/>
</dbReference>
<comment type="caution">
    <text evidence="3">The sequence shown here is derived from an EMBL/GenBank/DDBJ whole genome shotgun (WGS) entry which is preliminary data.</text>
</comment>
<organism evidence="3 4">
    <name type="scientific">Phoenicibacter congonensis</name>
    <dbReference type="NCBI Taxonomy" id="1944646"/>
    <lineage>
        <taxon>Bacteria</taxon>
        <taxon>Bacillati</taxon>
        <taxon>Actinomycetota</taxon>
        <taxon>Coriobacteriia</taxon>
        <taxon>Eggerthellales</taxon>
        <taxon>Eggerthellaceae</taxon>
        <taxon>Phoenicibacter</taxon>
    </lineage>
</organism>
<feature type="domain" description="Recombinase" evidence="2">
    <location>
        <begin position="154"/>
        <end position="279"/>
    </location>
</feature>
<dbReference type="InterPro" id="IPR025827">
    <property type="entry name" value="Zn_ribbon_recom_dom"/>
</dbReference>
<feature type="domain" description="Resolvase/invertase-type recombinase catalytic" evidence="1">
    <location>
        <begin position="2"/>
        <end position="148"/>
    </location>
</feature>
<accession>A0AA43RHB6</accession>
<sequence length="502" mass="59236">MKIAAYCRVSTEKEEQLDSLEHQKEFFEEYARKNGHELIRLYADEGISGTSLKKRDEFVRLMRDAKMNLFDMVVVKDVSRLARNTVDFLQSIRTLKGLGVNTLFLTANMDSLGESEFVLTMFGAMAQEESANLSKRVKFGKKINAKKGRVPQRIFGYNRIDNFTLEINLKEAKVVREIFRLYLDEGLGCRTISMRLNTLGYQTKFGCEWNPRAVRRVLTNSIYCGRYVNNKYEIQDFLTKKQVHIPENQHFHHDRPEWIIIPPEIFDKAQRQLDERRAQYDSGDPFMEARYSSKHLFSTLIKCDHCKRSFCQKHYTYVNTRVYWKCSTNDHYTAEKCDNTVKLEEDELLAEIQKYFASLIQDKDTFIHSILAEIERQHPDRHSKVNTTEIELKRKRLLSKKERYQEMYANDVMTMSELKEKTALIAEELKELDYSLKQYEQALAIKQDSENFISIYMQEIEKFLNLETVTNLDLRKIIDHISVNRDGTVRIILKKLEDIDTF</sequence>
<gene>
    <name evidence="3" type="ORF">Q3982_02440</name>
</gene>
<dbReference type="AlphaFoldDB" id="A0AA43RHB6"/>
<dbReference type="Gene3D" id="3.90.1750.20">
    <property type="entry name" value="Putative Large Serine Recombinase, Chain B, Domain 2"/>
    <property type="match status" value="1"/>
</dbReference>
<dbReference type="InterPro" id="IPR038109">
    <property type="entry name" value="DNA_bind_recomb_sf"/>
</dbReference>
<dbReference type="InterPro" id="IPR011109">
    <property type="entry name" value="DNA_bind_recombinase_dom"/>
</dbReference>